<dbReference type="EMBL" id="AYKW01000006">
    <property type="protein sequence ID" value="PIL34109.1"/>
    <property type="molecule type" value="Genomic_DNA"/>
</dbReference>
<accession>A0A2G8SK12</accession>
<dbReference type="PANTHER" id="PTHR34862">
    <property type="entry name" value="SPARK DOMAIN-CONTAINING PROTEIN"/>
    <property type="match status" value="1"/>
</dbReference>
<sequence>MVGFTKFALLATAVAGLQLAGTSAQTISSQCQSSLASLLTSSDATCLNAQALLGLATTTNNASVVPTLNTWLTGLCAKPACSNQTLSAVVSNLTSGCSTELSSLGLGSIDASELTALVETAYPTVRKVACLADTKQNNELCVTEFLTAVQGTTGNLSIANIEALGTNLVGGSSSLNLPSNVTCTDCVKAAYSIINTVFAGLVPSSVPSYFQSTCGSSFTDGSSPSDVTESASAASSSTTVTHNGVLPALRLSPAVGIAASLLVTVSSALVVLA</sequence>
<keyword evidence="3" id="KW-1185">Reference proteome</keyword>
<evidence type="ECO:0000313" key="2">
    <source>
        <dbReference type="EMBL" id="PIL34109.1"/>
    </source>
</evidence>
<dbReference type="OrthoDB" id="2536450at2759"/>
<reference evidence="2 3" key="1">
    <citation type="journal article" date="2015" name="Sci. Rep.">
        <title>Chromosome-level genome map provides insights into diverse defense mechanisms in the medicinal fungus Ganoderma sinense.</title>
        <authorList>
            <person name="Zhu Y."/>
            <person name="Xu J."/>
            <person name="Sun C."/>
            <person name="Zhou S."/>
            <person name="Xu H."/>
            <person name="Nelson D.R."/>
            <person name="Qian J."/>
            <person name="Song J."/>
            <person name="Luo H."/>
            <person name="Xiang L."/>
            <person name="Li Y."/>
            <person name="Xu Z."/>
            <person name="Ji A."/>
            <person name="Wang L."/>
            <person name="Lu S."/>
            <person name="Hayward A."/>
            <person name="Sun W."/>
            <person name="Li X."/>
            <person name="Schwartz D.C."/>
            <person name="Wang Y."/>
            <person name="Chen S."/>
        </authorList>
    </citation>
    <scope>NUCLEOTIDE SEQUENCE [LARGE SCALE GENOMIC DNA]</scope>
    <source>
        <strain evidence="2 3">ZZ0214-1</strain>
    </source>
</reference>
<evidence type="ECO:0008006" key="4">
    <source>
        <dbReference type="Google" id="ProtNLM"/>
    </source>
</evidence>
<organism evidence="2 3">
    <name type="scientific">Ganoderma sinense ZZ0214-1</name>
    <dbReference type="NCBI Taxonomy" id="1077348"/>
    <lineage>
        <taxon>Eukaryota</taxon>
        <taxon>Fungi</taxon>
        <taxon>Dikarya</taxon>
        <taxon>Basidiomycota</taxon>
        <taxon>Agaricomycotina</taxon>
        <taxon>Agaricomycetes</taxon>
        <taxon>Polyporales</taxon>
        <taxon>Polyporaceae</taxon>
        <taxon>Ganoderma</taxon>
    </lineage>
</organism>
<name>A0A2G8SK12_9APHY</name>
<protein>
    <recommendedName>
        <fullName evidence="4">Transporter</fullName>
    </recommendedName>
</protein>
<keyword evidence="1" id="KW-0732">Signal</keyword>
<evidence type="ECO:0000313" key="3">
    <source>
        <dbReference type="Proteomes" id="UP000230002"/>
    </source>
</evidence>
<dbReference type="STRING" id="1077348.A0A2G8SK12"/>
<proteinExistence type="predicted"/>
<feature type="chain" id="PRO_5013916728" description="Transporter" evidence="1">
    <location>
        <begin position="25"/>
        <end position="273"/>
    </location>
</feature>
<dbReference type="Proteomes" id="UP000230002">
    <property type="component" value="Unassembled WGS sequence"/>
</dbReference>
<evidence type="ECO:0000256" key="1">
    <source>
        <dbReference type="SAM" id="SignalP"/>
    </source>
</evidence>
<feature type="signal peptide" evidence="1">
    <location>
        <begin position="1"/>
        <end position="24"/>
    </location>
</feature>
<dbReference type="AlphaFoldDB" id="A0A2G8SK12"/>
<comment type="caution">
    <text evidence="2">The sequence shown here is derived from an EMBL/GenBank/DDBJ whole genome shotgun (WGS) entry which is preliminary data.</text>
</comment>
<gene>
    <name evidence="2" type="ORF">GSI_03820</name>
</gene>
<dbReference type="PANTHER" id="PTHR34862:SF1">
    <property type="entry name" value="SPARK DOMAIN-CONTAINING PROTEIN"/>
    <property type="match status" value="1"/>
</dbReference>